<evidence type="ECO:0000313" key="2">
    <source>
        <dbReference type="EMBL" id="MBS2099721.1"/>
    </source>
</evidence>
<feature type="signal peptide" evidence="1">
    <location>
        <begin position="1"/>
        <end position="19"/>
    </location>
</feature>
<dbReference type="Proteomes" id="UP000708576">
    <property type="component" value="Unassembled WGS sequence"/>
</dbReference>
<evidence type="ECO:0000256" key="1">
    <source>
        <dbReference type="SAM" id="SignalP"/>
    </source>
</evidence>
<comment type="caution">
    <text evidence="2">The sequence shown here is derived from an EMBL/GenBank/DDBJ whole genome shotgun (WGS) entry which is preliminary data.</text>
</comment>
<protein>
    <recommendedName>
        <fullName evidence="4">tRNA modification GTPase</fullName>
    </recommendedName>
</protein>
<reference evidence="2 3" key="1">
    <citation type="journal article" date="2015" name="Int. J. Syst. Evol. Microbiol.">
        <title>Carboxylicivirga linearis sp. nov., isolated from a sea cucumber culture pond.</title>
        <authorList>
            <person name="Wang F.Q."/>
            <person name="Zhou Y.X."/>
            <person name="Lin X.Z."/>
            <person name="Chen G.J."/>
            <person name="Du Z.J."/>
        </authorList>
    </citation>
    <scope>NUCLEOTIDE SEQUENCE [LARGE SCALE GENOMIC DNA]</scope>
    <source>
        <strain evidence="2 3">FB218</strain>
    </source>
</reference>
<keyword evidence="1" id="KW-0732">Signal</keyword>
<feature type="chain" id="PRO_5046660434" description="tRNA modification GTPase" evidence="1">
    <location>
        <begin position="20"/>
        <end position="403"/>
    </location>
</feature>
<accession>A0ABS5JZ90</accession>
<evidence type="ECO:0000313" key="3">
    <source>
        <dbReference type="Proteomes" id="UP000708576"/>
    </source>
</evidence>
<organism evidence="2 3">
    <name type="scientific">Carboxylicivirga linearis</name>
    <dbReference type="NCBI Taxonomy" id="1628157"/>
    <lineage>
        <taxon>Bacteria</taxon>
        <taxon>Pseudomonadati</taxon>
        <taxon>Bacteroidota</taxon>
        <taxon>Bacteroidia</taxon>
        <taxon>Marinilabiliales</taxon>
        <taxon>Marinilabiliaceae</taxon>
        <taxon>Carboxylicivirga</taxon>
    </lineage>
</organism>
<dbReference type="RefSeq" id="WP_212216964.1">
    <property type="nucleotide sequence ID" value="NZ_JAGUCO010000014.1"/>
</dbReference>
<keyword evidence="3" id="KW-1185">Reference proteome</keyword>
<evidence type="ECO:0008006" key="4">
    <source>
        <dbReference type="Google" id="ProtNLM"/>
    </source>
</evidence>
<name>A0ABS5JZ90_9BACT</name>
<gene>
    <name evidence="2" type="ORF">KEM10_15615</name>
</gene>
<dbReference type="EMBL" id="JAGUCO010000014">
    <property type="protein sequence ID" value="MBS2099721.1"/>
    <property type="molecule type" value="Genomic_DNA"/>
</dbReference>
<proteinExistence type="predicted"/>
<sequence>MPKYLFFLLGLLISTSLLAQSEFVRGQYADKDNNTKECFVKVEKWNYIPSRFYIKANENSEEVKLSSEDISELIIEGIAKFKLVEAEIDNKYVTHHTAKLVRNNKILVKVLVEGKASLYQAVYNDGVLFWYSLNEEKLNLLKYRTYQSANGKEMEDYSYKSQIQADIKCDDISLKDILSLKYTSKALTEYFTNYNKYCANQDPDIYFQHSPSSTQKFSFSPFVGMSNYTMTRPAGKWDDEAMTVNGSGFLLGIDIELGVGKKNTWAIVSQMHFYSSDKRWDISDRFKTIEGRLRYQTFRLPAGIRYKQRITDQFGLYVDVNYSLDLAINSYVAKYTDYNDVLYSEKSKIKPTALAFIGFGASYNKLKIGCLFEPKRNILSMSELNSGPTDYSAWSITLSYAVF</sequence>